<feature type="compositionally biased region" description="Acidic residues" evidence="1">
    <location>
        <begin position="60"/>
        <end position="79"/>
    </location>
</feature>
<comment type="caution">
    <text evidence="2">The sequence shown here is derived from an EMBL/GenBank/DDBJ whole genome shotgun (WGS) entry which is preliminary data.</text>
</comment>
<feature type="region of interest" description="Disordered" evidence="1">
    <location>
        <begin position="1"/>
        <end position="99"/>
    </location>
</feature>
<feature type="compositionally biased region" description="Basic residues" evidence="1">
    <location>
        <begin position="1"/>
        <end position="25"/>
    </location>
</feature>
<organism evidence="2 3">
    <name type="scientific">Heterodera trifolii</name>
    <dbReference type="NCBI Taxonomy" id="157864"/>
    <lineage>
        <taxon>Eukaryota</taxon>
        <taxon>Metazoa</taxon>
        <taxon>Ecdysozoa</taxon>
        <taxon>Nematoda</taxon>
        <taxon>Chromadorea</taxon>
        <taxon>Rhabditida</taxon>
        <taxon>Tylenchina</taxon>
        <taxon>Tylenchomorpha</taxon>
        <taxon>Tylenchoidea</taxon>
        <taxon>Heteroderidae</taxon>
        <taxon>Heteroderinae</taxon>
        <taxon>Heterodera</taxon>
    </lineage>
</organism>
<accession>A0ABD2JEF4</accession>
<reference evidence="2 3" key="1">
    <citation type="submission" date="2024-10" db="EMBL/GenBank/DDBJ databases">
        <authorList>
            <person name="Kim D."/>
        </authorList>
    </citation>
    <scope>NUCLEOTIDE SEQUENCE [LARGE SCALE GENOMIC DNA]</scope>
    <source>
        <strain evidence="2">BH-2024</strain>
    </source>
</reference>
<proteinExistence type="predicted"/>
<dbReference type="Proteomes" id="UP001620626">
    <property type="component" value="Unassembled WGS sequence"/>
</dbReference>
<gene>
    <name evidence="2" type="ORF">niasHT_028705</name>
</gene>
<evidence type="ECO:0000313" key="3">
    <source>
        <dbReference type="Proteomes" id="UP001620626"/>
    </source>
</evidence>
<feature type="compositionally biased region" description="Basic and acidic residues" evidence="1">
    <location>
        <begin position="26"/>
        <end position="41"/>
    </location>
</feature>
<evidence type="ECO:0000313" key="2">
    <source>
        <dbReference type="EMBL" id="KAL3088929.1"/>
    </source>
</evidence>
<protein>
    <submittedName>
        <fullName evidence="2">Uncharacterized protein</fullName>
    </submittedName>
</protein>
<name>A0ABD2JEF4_9BILA</name>
<dbReference type="AlphaFoldDB" id="A0ABD2JEF4"/>
<evidence type="ECO:0000256" key="1">
    <source>
        <dbReference type="SAM" id="MobiDB-lite"/>
    </source>
</evidence>
<dbReference type="EMBL" id="JBICBT010000993">
    <property type="protein sequence ID" value="KAL3088929.1"/>
    <property type="molecule type" value="Genomic_DNA"/>
</dbReference>
<keyword evidence="3" id="KW-1185">Reference proteome</keyword>
<sequence length="99" mass="10923">MPKKLAKKDGKGKKNKKEKPAKKAGKGKDAAKKDKTKDKKATAAAEQDGGDESANNQEMDAGEEMAEEEQTDLAQDEQLEYYAMDGEQDDSMRRKNSRG</sequence>